<evidence type="ECO:0000256" key="2">
    <source>
        <dbReference type="SAM" id="SignalP"/>
    </source>
</evidence>
<gene>
    <name evidence="3" type="ORF">B0H16DRAFT_442476</name>
</gene>
<proteinExistence type="inferred from homology"/>
<dbReference type="InterPro" id="IPR007325">
    <property type="entry name" value="KFase/CYL"/>
</dbReference>
<evidence type="ECO:0000313" key="4">
    <source>
        <dbReference type="Proteomes" id="UP001215598"/>
    </source>
</evidence>
<dbReference type="PANTHER" id="PTHR34861">
    <property type="match status" value="1"/>
</dbReference>
<evidence type="ECO:0000256" key="1">
    <source>
        <dbReference type="ARBA" id="ARBA00007865"/>
    </source>
</evidence>
<sequence>MASFTALSLLLTASAIFTNAGPIPRQRAVVSRAFNASDPYANWPTYDQLPLDPSFPTKAAWGVWGATDELGALNHINTTTILAAKSEIQTGRVFNLNLDLAMPDPPLNPLRHPLIHDIEPQAGYQDDVITLNTQISTQFDGLRHFPYSTNFSQASYQFYNDLLTFNDIVVPGGSSTLGIQNAAQKGIAGRGILLDWAGWMESKNASFNAFATVIITASDLDAVAQWQGLDPASFAKPGDFLIVRTGFTKQYQALSLHDQDILPFRQGDDMQWVGMEASDATLRWLWDKKLSLVGSDNPTFESAPLDQGTIESPVPRSLHQVFIGGWGQSIVEFLDLETLTPACHELQRYSFFFTLQNLNVVGGIASPPNAMAIL</sequence>
<comment type="similarity">
    <text evidence="1">Belongs to the Cyclase 1 superfamily.</text>
</comment>
<dbReference type="PANTHER" id="PTHR34861:SF11">
    <property type="entry name" value="CYCLASE"/>
    <property type="match status" value="1"/>
</dbReference>
<keyword evidence="4" id="KW-1185">Reference proteome</keyword>
<dbReference type="EMBL" id="JARKIB010000028">
    <property type="protein sequence ID" value="KAJ7764266.1"/>
    <property type="molecule type" value="Genomic_DNA"/>
</dbReference>
<feature type="signal peptide" evidence="2">
    <location>
        <begin position="1"/>
        <end position="20"/>
    </location>
</feature>
<dbReference type="Gene3D" id="3.50.30.50">
    <property type="entry name" value="Putative cyclase"/>
    <property type="match status" value="1"/>
</dbReference>
<comment type="caution">
    <text evidence="3">The sequence shown here is derived from an EMBL/GenBank/DDBJ whole genome shotgun (WGS) entry which is preliminary data.</text>
</comment>
<accession>A0AAD7JGF8</accession>
<protein>
    <recommendedName>
        <fullName evidence="5">Cyclase</fullName>
    </recommendedName>
</protein>
<dbReference type="InterPro" id="IPR037175">
    <property type="entry name" value="KFase_sf"/>
</dbReference>
<organism evidence="3 4">
    <name type="scientific">Mycena metata</name>
    <dbReference type="NCBI Taxonomy" id="1033252"/>
    <lineage>
        <taxon>Eukaryota</taxon>
        <taxon>Fungi</taxon>
        <taxon>Dikarya</taxon>
        <taxon>Basidiomycota</taxon>
        <taxon>Agaricomycotina</taxon>
        <taxon>Agaricomycetes</taxon>
        <taxon>Agaricomycetidae</taxon>
        <taxon>Agaricales</taxon>
        <taxon>Marasmiineae</taxon>
        <taxon>Mycenaceae</taxon>
        <taxon>Mycena</taxon>
    </lineage>
</organism>
<dbReference type="GO" id="GO:0004061">
    <property type="term" value="F:arylformamidase activity"/>
    <property type="evidence" value="ECO:0007669"/>
    <property type="project" value="InterPro"/>
</dbReference>
<dbReference type="GO" id="GO:0019441">
    <property type="term" value="P:L-tryptophan catabolic process to kynurenine"/>
    <property type="evidence" value="ECO:0007669"/>
    <property type="project" value="InterPro"/>
</dbReference>
<dbReference type="Proteomes" id="UP001215598">
    <property type="component" value="Unassembled WGS sequence"/>
</dbReference>
<evidence type="ECO:0000313" key="3">
    <source>
        <dbReference type="EMBL" id="KAJ7764266.1"/>
    </source>
</evidence>
<keyword evidence="2" id="KW-0732">Signal</keyword>
<feature type="chain" id="PRO_5042272842" description="Cyclase" evidence="2">
    <location>
        <begin position="21"/>
        <end position="374"/>
    </location>
</feature>
<dbReference type="SUPFAM" id="SSF102198">
    <property type="entry name" value="Putative cyclase"/>
    <property type="match status" value="1"/>
</dbReference>
<dbReference type="AlphaFoldDB" id="A0AAD7JGF8"/>
<dbReference type="Pfam" id="PF04199">
    <property type="entry name" value="Cyclase"/>
    <property type="match status" value="1"/>
</dbReference>
<name>A0AAD7JGF8_9AGAR</name>
<reference evidence="3" key="1">
    <citation type="submission" date="2023-03" db="EMBL/GenBank/DDBJ databases">
        <title>Massive genome expansion in bonnet fungi (Mycena s.s.) driven by repeated elements and novel gene families across ecological guilds.</title>
        <authorList>
            <consortium name="Lawrence Berkeley National Laboratory"/>
            <person name="Harder C.B."/>
            <person name="Miyauchi S."/>
            <person name="Viragh M."/>
            <person name="Kuo A."/>
            <person name="Thoen E."/>
            <person name="Andreopoulos B."/>
            <person name="Lu D."/>
            <person name="Skrede I."/>
            <person name="Drula E."/>
            <person name="Henrissat B."/>
            <person name="Morin E."/>
            <person name="Kohler A."/>
            <person name="Barry K."/>
            <person name="LaButti K."/>
            <person name="Morin E."/>
            <person name="Salamov A."/>
            <person name="Lipzen A."/>
            <person name="Mereny Z."/>
            <person name="Hegedus B."/>
            <person name="Baldrian P."/>
            <person name="Stursova M."/>
            <person name="Weitz H."/>
            <person name="Taylor A."/>
            <person name="Grigoriev I.V."/>
            <person name="Nagy L.G."/>
            <person name="Martin F."/>
            <person name="Kauserud H."/>
        </authorList>
    </citation>
    <scope>NUCLEOTIDE SEQUENCE</scope>
    <source>
        <strain evidence="3">CBHHK182m</strain>
    </source>
</reference>
<evidence type="ECO:0008006" key="5">
    <source>
        <dbReference type="Google" id="ProtNLM"/>
    </source>
</evidence>